<dbReference type="InterPro" id="IPR012676">
    <property type="entry name" value="TGS-like"/>
</dbReference>
<dbReference type="SUPFAM" id="SSF109604">
    <property type="entry name" value="HD-domain/PDEase-like"/>
    <property type="match status" value="1"/>
</dbReference>
<dbReference type="Pfam" id="PF02824">
    <property type="entry name" value="TGS"/>
    <property type="match status" value="1"/>
</dbReference>
<dbReference type="InterPro" id="IPR002912">
    <property type="entry name" value="ACT_dom"/>
</dbReference>
<dbReference type="KEGG" id="tgr:Tgr7_2113"/>
<organism evidence="10 11">
    <name type="scientific">Thioalkalivibrio sulfidiphilus (strain HL-EbGR7)</name>
    <dbReference type="NCBI Taxonomy" id="396588"/>
    <lineage>
        <taxon>Bacteria</taxon>
        <taxon>Pseudomonadati</taxon>
        <taxon>Pseudomonadota</taxon>
        <taxon>Gammaproteobacteria</taxon>
        <taxon>Chromatiales</taxon>
        <taxon>Ectothiorhodospiraceae</taxon>
        <taxon>Thioalkalivibrio</taxon>
    </lineage>
</organism>
<dbReference type="PANTHER" id="PTHR21262:SF31">
    <property type="entry name" value="GTP PYROPHOSPHOKINASE"/>
    <property type="match status" value="1"/>
</dbReference>
<evidence type="ECO:0000256" key="4">
    <source>
        <dbReference type="ARBA" id="ARBA00032407"/>
    </source>
</evidence>
<dbReference type="GO" id="GO:0016301">
    <property type="term" value="F:kinase activity"/>
    <property type="evidence" value="ECO:0007669"/>
    <property type="project" value="UniProtKB-KW"/>
</dbReference>
<evidence type="ECO:0000256" key="6">
    <source>
        <dbReference type="RuleBase" id="RU003847"/>
    </source>
</evidence>
<dbReference type="Pfam" id="PF13328">
    <property type="entry name" value="HD_4"/>
    <property type="match status" value="1"/>
</dbReference>
<protein>
    <recommendedName>
        <fullName evidence="1">GTP pyrophosphokinase</fullName>
    </recommendedName>
    <alternativeName>
        <fullName evidence="4">(p)ppGpp synthase</fullName>
    </alternativeName>
    <alternativeName>
        <fullName evidence="3">ATP:GTP 3'-pyrophosphotransferase</fullName>
    </alternativeName>
    <alternativeName>
        <fullName evidence="5">ppGpp synthase I</fullName>
    </alternativeName>
</protein>
<dbReference type="FunFam" id="3.30.460.10:FF:000001">
    <property type="entry name" value="GTP pyrophosphokinase RelA"/>
    <property type="match status" value="1"/>
</dbReference>
<dbReference type="eggNOG" id="COG0317">
    <property type="taxonomic scope" value="Bacteria"/>
</dbReference>
<keyword evidence="10" id="KW-0808">Transferase</keyword>
<dbReference type="SUPFAM" id="SSF81301">
    <property type="entry name" value="Nucleotidyltransferase"/>
    <property type="match status" value="1"/>
</dbReference>
<dbReference type="Gene3D" id="3.10.20.30">
    <property type="match status" value="1"/>
</dbReference>
<name>B8GTU9_THISH</name>
<dbReference type="InterPro" id="IPR012675">
    <property type="entry name" value="Beta-grasp_dom_sf"/>
</dbReference>
<comment type="pathway">
    <text evidence="2">Purine metabolism.</text>
</comment>
<dbReference type="GO" id="GO:0005886">
    <property type="term" value="C:plasma membrane"/>
    <property type="evidence" value="ECO:0007669"/>
    <property type="project" value="TreeGrafter"/>
</dbReference>
<dbReference type="InterPro" id="IPR045600">
    <property type="entry name" value="RelA/SpoT_AH_RIS"/>
</dbReference>
<dbReference type="Pfam" id="PF19296">
    <property type="entry name" value="RelA_AH_RIS"/>
    <property type="match status" value="1"/>
</dbReference>
<dbReference type="SMART" id="SM00954">
    <property type="entry name" value="RelA_SpoT"/>
    <property type="match status" value="1"/>
</dbReference>
<evidence type="ECO:0000256" key="2">
    <source>
        <dbReference type="ARBA" id="ARBA00025704"/>
    </source>
</evidence>
<dbReference type="GO" id="GO:0015949">
    <property type="term" value="P:nucleobase-containing small molecule interconversion"/>
    <property type="evidence" value="ECO:0007669"/>
    <property type="project" value="UniProtKB-ARBA"/>
</dbReference>
<dbReference type="InterPro" id="IPR045865">
    <property type="entry name" value="ACT-like_dom_sf"/>
</dbReference>
<dbReference type="FunFam" id="3.10.20.30:FF:000002">
    <property type="entry name" value="GTP pyrophosphokinase (RelA/SpoT)"/>
    <property type="match status" value="1"/>
</dbReference>
<evidence type="ECO:0000259" key="9">
    <source>
        <dbReference type="PROSITE" id="PS51880"/>
    </source>
</evidence>
<evidence type="ECO:0000256" key="5">
    <source>
        <dbReference type="ARBA" id="ARBA00033308"/>
    </source>
</evidence>
<dbReference type="Proteomes" id="UP000002383">
    <property type="component" value="Chromosome"/>
</dbReference>
<dbReference type="InterPro" id="IPR043519">
    <property type="entry name" value="NT_sf"/>
</dbReference>
<dbReference type="CDD" id="cd04876">
    <property type="entry name" value="ACT_RelA-SpoT"/>
    <property type="match status" value="1"/>
</dbReference>
<dbReference type="InterPro" id="IPR004811">
    <property type="entry name" value="RelA/Spo_fam"/>
</dbReference>
<dbReference type="Gene3D" id="3.30.460.10">
    <property type="entry name" value="Beta Polymerase, domain 2"/>
    <property type="match status" value="1"/>
</dbReference>
<keyword evidence="10" id="KW-0418">Kinase</keyword>
<dbReference type="CDD" id="cd01668">
    <property type="entry name" value="TGS_RSH"/>
    <property type="match status" value="1"/>
</dbReference>
<dbReference type="PROSITE" id="PS51880">
    <property type="entry name" value="TGS"/>
    <property type="match status" value="1"/>
</dbReference>
<feature type="domain" description="TGS" evidence="9">
    <location>
        <begin position="438"/>
        <end position="501"/>
    </location>
</feature>
<dbReference type="GO" id="GO:0008728">
    <property type="term" value="F:GTP diphosphokinase activity"/>
    <property type="evidence" value="ECO:0007669"/>
    <property type="project" value="TreeGrafter"/>
</dbReference>
<dbReference type="PROSITE" id="PS51671">
    <property type="entry name" value="ACT"/>
    <property type="match status" value="1"/>
</dbReference>
<dbReference type="Pfam" id="PF04607">
    <property type="entry name" value="RelA_SpoT"/>
    <property type="match status" value="1"/>
</dbReference>
<dbReference type="Pfam" id="PF13291">
    <property type="entry name" value="ACT_4"/>
    <property type="match status" value="1"/>
</dbReference>
<evidence type="ECO:0000256" key="1">
    <source>
        <dbReference type="ARBA" id="ARBA00019852"/>
    </source>
</evidence>
<keyword evidence="11" id="KW-1185">Reference proteome</keyword>
<dbReference type="STRING" id="396588.Tgr7_2113"/>
<feature type="domain" description="ACT" evidence="8">
    <location>
        <begin position="695"/>
        <end position="770"/>
    </location>
</feature>
<gene>
    <name evidence="10" type="ordered locus">Tgr7_2113</name>
</gene>
<dbReference type="EMBL" id="CP001339">
    <property type="protein sequence ID" value="ACL73193.1"/>
    <property type="molecule type" value="Genomic_DNA"/>
</dbReference>
<accession>B8GTU9</accession>
<dbReference type="Gene3D" id="1.10.3210.10">
    <property type="entry name" value="Hypothetical protein af1432"/>
    <property type="match status" value="1"/>
</dbReference>
<evidence type="ECO:0000313" key="10">
    <source>
        <dbReference type="EMBL" id="ACL73193.1"/>
    </source>
</evidence>
<dbReference type="NCBIfam" id="TIGR00691">
    <property type="entry name" value="spoT_relA"/>
    <property type="match status" value="1"/>
</dbReference>
<dbReference type="InterPro" id="IPR007685">
    <property type="entry name" value="RelA_SpoT"/>
</dbReference>
<dbReference type="Gene3D" id="3.30.70.260">
    <property type="match status" value="1"/>
</dbReference>
<reference evidence="10 11" key="1">
    <citation type="journal article" date="2011" name="Stand. Genomic Sci.">
        <title>Complete genome sequence of 'Thioalkalivibrio sulfidophilus' HL-EbGr7.</title>
        <authorList>
            <person name="Muyzer G."/>
            <person name="Sorokin D.Y."/>
            <person name="Mavromatis K."/>
            <person name="Lapidus A."/>
            <person name="Clum A."/>
            <person name="Ivanova N."/>
            <person name="Pati A."/>
            <person name="d'Haeseleer P."/>
            <person name="Woyke T."/>
            <person name="Kyrpides N.C."/>
        </authorList>
    </citation>
    <scope>NUCLEOTIDE SEQUENCE [LARGE SCALE GENOMIC DNA]</scope>
    <source>
        <strain evidence="10 11">HL-EbGR7</strain>
    </source>
</reference>
<dbReference type="InterPro" id="IPR004095">
    <property type="entry name" value="TGS"/>
</dbReference>
<dbReference type="GO" id="GO:0008893">
    <property type="term" value="F:guanosine-3',5'-bis(diphosphate) 3'-diphosphatase activity"/>
    <property type="evidence" value="ECO:0007669"/>
    <property type="project" value="TreeGrafter"/>
</dbReference>
<dbReference type="HOGENOM" id="CLU_012300_3_0_6"/>
<dbReference type="CDD" id="cd05399">
    <property type="entry name" value="NT_Rel-Spo_like"/>
    <property type="match status" value="1"/>
</dbReference>
<dbReference type="AlphaFoldDB" id="B8GTU9"/>
<feature type="region of interest" description="Disordered" evidence="7">
    <location>
        <begin position="603"/>
        <end position="622"/>
    </location>
</feature>
<dbReference type="GO" id="GO:0042594">
    <property type="term" value="P:response to starvation"/>
    <property type="evidence" value="ECO:0007669"/>
    <property type="project" value="TreeGrafter"/>
</dbReference>
<dbReference type="SUPFAM" id="SSF81271">
    <property type="entry name" value="TGS-like"/>
    <property type="match status" value="1"/>
</dbReference>
<evidence type="ECO:0000256" key="7">
    <source>
        <dbReference type="SAM" id="MobiDB-lite"/>
    </source>
</evidence>
<dbReference type="InterPro" id="IPR033655">
    <property type="entry name" value="TGS_RelA/SpoT"/>
</dbReference>
<evidence type="ECO:0000259" key="8">
    <source>
        <dbReference type="PROSITE" id="PS51671"/>
    </source>
</evidence>
<proteinExistence type="inferred from homology"/>
<evidence type="ECO:0000313" key="11">
    <source>
        <dbReference type="Proteomes" id="UP000002383"/>
    </source>
</evidence>
<dbReference type="PANTHER" id="PTHR21262">
    <property type="entry name" value="GUANOSINE-3',5'-BIS DIPHOSPHATE 3'-PYROPHOSPHOHYDROLASE"/>
    <property type="match status" value="1"/>
</dbReference>
<comment type="function">
    <text evidence="6">In eubacteria ppGpp (guanosine 3'-diphosphate 5'-diphosphate) is a mediator of the stringent response that coordinates a variety of cellular activities in response to changes in nutritional abundance.</text>
</comment>
<dbReference type="SUPFAM" id="SSF55021">
    <property type="entry name" value="ACT-like"/>
    <property type="match status" value="1"/>
</dbReference>
<comment type="similarity">
    <text evidence="6">Belongs to the relA/spoT family.</text>
</comment>
<dbReference type="GO" id="GO:0015969">
    <property type="term" value="P:guanosine tetraphosphate metabolic process"/>
    <property type="evidence" value="ECO:0007669"/>
    <property type="project" value="InterPro"/>
</dbReference>
<evidence type="ECO:0000256" key="3">
    <source>
        <dbReference type="ARBA" id="ARBA00029754"/>
    </source>
</evidence>
<sequence>MKQMARPRAFCFSCLLPLVSCLSRLMKHTHYHKKHVSDAPLHELEARFASAPGEGRDEQLLEALRTAVAYRPEDPQRPCALDVAEILRLLGVDRETLIATLLLDAFLDKRLTEARLREHFGEAVAALVRSVHWMLTLFDASMRLTPPGLARRIAPGDSFKEEPPRESGAGPEQAERLRRLLLAVVEDVRAVLIKLAYRVQRLRLLATEPDDLARAYARETLEVFAPLAHRLGIGQLKWEMEDLSFRILEPSEYRRVARLLEESRTERETYIREFMERLETALRPEGIEARVLGRPKHIYSIWRKMERKQLDFEELYDLRAVRVIVDRIPTCYTVLGVVHGLWPHIPQEFDDYIANPKDNGYQSLHTAVIGPRAKVVEVQIRTQAMDDFAELGVAAHWRYKEGGREDQAMGRAIGSLRRLLENREDDEALMDSFRSELFQDRVFVLTPKGDVVDLPKGATPLDFAYAIHTEVGHRCRGAKVDGRIVPLTYALRSGQRVEVLTTRQGGPSRDWINPSMGYLRTSRARGKARSWFKLQDHDRNLHEGRVILDRECQRMGVANPDLEALAKRFHQPTRDEFLVAVGAGDITPAQLAGALQPVAPPVESLVSTRRRKRAPAPAGGEKSEIHIRGVGNLLTQIARCCRPVPGDPIIGFITRGKGVTIHRRDCVNILRMPPEKKVRLVEVSWGAEPRSYPVNIRIEAFDRQGLLRDITGVLANDRINVLSANTRTDRSDQTVTMELTLEVEGSAQLSALMDKIGALPNITSVRRSAG</sequence>